<feature type="transmembrane region" description="Helical" evidence="1">
    <location>
        <begin position="356"/>
        <end position="379"/>
    </location>
</feature>
<evidence type="ECO:0000313" key="3">
    <source>
        <dbReference type="Proteomes" id="UP000177050"/>
    </source>
</evidence>
<accession>A0A1F7L0W7</accession>
<name>A0A1F7L0W7_9BACT</name>
<feature type="transmembrane region" description="Helical" evidence="1">
    <location>
        <begin position="272"/>
        <end position="291"/>
    </location>
</feature>
<feature type="transmembrane region" description="Helical" evidence="1">
    <location>
        <begin position="298"/>
        <end position="319"/>
    </location>
</feature>
<evidence type="ECO:0000313" key="2">
    <source>
        <dbReference type="EMBL" id="OGK73758.1"/>
    </source>
</evidence>
<evidence type="ECO:0000256" key="1">
    <source>
        <dbReference type="SAM" id="Phobius"/>
    </source>
</evidence>
<comment type="caution">
    <text evidence="2">The sequence shown here is derived from an EMBL/GenBank/DDBJ whole genome shotgun (WGS) entry which is preliminary data.</text>
</comment>
<feature type="transmembrane region" description="Helical" evidence="1">
    <location>
        <begin position="139"/>
        <end position="157"/>
    </location>
</feature>
<feature type="transmembrane region" description="Helical" evidence="1">
    <location>
        <begin position="430"/>
        <end position="450"/>
    </location>
</feature>
<gene>
    <name evidence="2" type="ORF">A3K52_03160</name>
</gene>
<dbReference type="EMBL" id="MGBR01000001">
    <property type="protein sequence ID" value="OGK73758.1"/>
    <property type="molecule type" value="Genomic_DNA"/>
</dbReference>
<keyword evidence="1" id="KW-1133">Transmembrane helix</keyword>
<dbReference type="AlphaFoldDB" id="A0A1F7L0W7"/>
<sequence>MTRKHIHLIAFILFSILLSCFYYHFVNLSTDTIILFLAQKIFLGKWLAGGILPLFNPHIFLGVPFAFDVGMGNIHPFNLFFALPYPLSFAVWVGITVFIFLYGFYLFFCSITKDKTLALLYTFILFFSGSGFVRLNNPTIFVTIAHYGIFLYSLSFLREKKGGYVLPLIVGFFMTISGHLQFVVYGYILGFLVAIFHYKISLKKTVLFFILLAFSTSWYYIFSLPLVMDSTRLGAGKEYADIGSIRPLQHLQLILPFYLGMIQNGSSWNAGPTTVILSSLLLVFLFIRTIYKRKIASYYVIILSICIFLSLGILNIPFFRGAGQIWVIIHIIILIIVASYKDSIALLVEERWRKSYLLLIFFSITAFVFFVSPLFPLLFQNGYAMLKHGAVSLFFTLDTVRAIGRLMGLSFIPMGLLGFMMYAGSMNKKYGIYFLLLFVFIEGLLVNYFHGYFIPASALSVKTSFPKSIDAKTYRIQSTSDVIPYTGFHTYMSSIMFRPPFSKEKSMIDLYEEQSYDKLKKTLVTIPTSWAAVANTYAVQGYNTFVPKKLATYFSNFSHNYQSEYSYIISRNEEFAKTTKTSHINALDTSRVTMNDDRWGRLGIRYIISDRPLKKYELLLKEGGTYYYEIESAPPIYRYIEGTDKETVAVPTYVNPNRVEFAISKKEISKKLVLIMNPKGFVAFQNGKEIPIEKGDFEMIIQPTQIGRLTVFYSPLRHLIEVFRKE</sequence>
<keyword evidence="1" id="KW-0472">Membrane</keyword>
<feature type="transmembrane region" description="Helical" evidence="1">
    <location>
        <begin position="87"/>
        <end position="109"/>
    </location>
</feature>
<feature type="transmembrane region" description="Helical" evidence="1">
    <location>
        <begin position="402"/>
        <end position="423"/>
    </location>
</feature>
<evidence type="ECO:0008006" key="4">
    <source>
        <dbReference type="Google" id="ProtNLM"/>
    </source>
</evidence>
<proteinExistence type="predicted"/>
<keyword evidence="1" id="KW-0812">Transmembrane</keyword>
<protein>
    <recommendedName>
        <fullName evidence="4">Membrane protein 6-pyruvoyl-tetrahydropterin synthase-related domain-containing protein</fullName>
    </recommendedName>
</protein>
<dbReference type="Proteomes" id="UP000177050">
    <property type="component" value="Unassembled WGS sequence"/>
</dbReference>
<reference evidence="2 3" key="1">
    <citation type="journal article" date="2016" name="Nat. Commun.">
        <title>Thousands of microbial genomes shed light on interconnected biogeochemical processes in an aquifer system.</title>
        <authorList>
            <person name="Anantharaman K."/>
            <person name="Brown C.T."/>
            <person name="Hug L.A."/>
            <person name="Sharon I."/>
            <person name="Castelle C.J."/>
            <person name="Probst A.J."/>
            <person name="Thomas B.C."/>
            <person name="Singh A."/>
            <person name="Wilkins M.J."/>
            <person name="Karaoz U."/>
            <person name="Brodie E.L."/>
            <person name="Williams K.H."/>
            <person name="Hubbard S.S."/>
            <person name="Banfield J.F."/>
        </authorList>
    </citation>
    <scope>NUCLEOTIDE SEQUENCE [LARGE SCALE GENOMIC DNA]</scope>
</reference>
<feature type="transmembrane region" description="Helical" evidence="1">
    <location>
        <begin position="325"/>
        <end position="344"/>
    </location>
</feature>
<feature type="transmembrane region" description="Helical" evidence="1">
    <location>
        <begin position="6"/>
        <end position="25"/>
    </location>
</feature>
<dbReference type="PROSITE" id="PS51257">
    <property type="entry name" value="PROKAR_LIPOPROTEIN"/>
    <property type="match status" value="1"/>
</dbReference>
<feature type="transmembrane region" description="Helical" evidence="1">
    <location>
        <begin position="46"/>
        <end position="67"/>
    </location>
</feature>
<feature type="transmembrane region" description="Helical" evidence="1">
    <location>
        <begin position="116"/>
        <end position="133"/>
    </location>
</feature>
<feature type="transmembrane region" description="Helical" evidence="1">
    <location>
        <begin position="206"/>
        <end position="227"/>
    </location>
</feature>
<feature type="transmembrane region" description="Helical" evidence="1">
    <location>
        <begin position="164"/>
        <end position="194"/>
    </location>
</feature>
<organism evidence="2 3">
    <name type="scientific">Candidatus Roizmanbacteria bacterium RIFOXYD1_FULL_38_12</name>
    <dbReference type="NCBI Taxonomy" id="1802093"/>
    <lineage>
        <taxon>Bacteria</taxon>
        <taxon>Candidatus Roizmaniibacteriota</taxon>
    </lineage>
</organism>